<feature type="domain" description="Enoyl reductase (ER)" evidence="10">
    <location>
        <begin position="10"/>
        <end position="323"/>
    </location>
</feature>
<evidence type="ECO:0000256" key="4">
    <source>
        <dbReference type="ARBA" id="ARBA00022741"/>
    </source>
</evidence>
<keyword evidence="4" id="KW-0547">Nucleotide-binding</keyword>
<keyword evidence="6" id="KW-0067">ATP-binding</keyword>
<dbReference type="CDD" id="cd05283">
    <property type="entry name" value="CAD1"/>
    <property type="match status" value="1"/>
</dbReference>
<evidence type="ECO:0000256" key="3">
    <source>
        <dbReference type="ARBA" id="ARBA00022723"/>
    </source>
</evidence>
<dbReference type="InterPro" id="IPR036291">
    <property type="entry name" value="NAD(P)-bd_dom_sf"/>
</dbReference>
<dbReference type="InterPro" id="IPR002328">
    <property type="entry name" value="ADH_Zn_CS"/>
</dbReference>
<dbReference type="SUPFAM" id="SSF52540">
    <property type="entry name" value="P-loop containing nucleoside triphosphate hydrolases"/>
    <property type="match status" value="1"/>
</dbReference>
<keyword evidence="7" id="KW-0560">Oxidoreductase</keyword>
<name>A0AAW0A9Q4_9AGAR</name>
<dbReference type="NCBIfam" id="NF040713">
    <property type="entry name" value="ZapE"/>
    <property type="match status" value="1"/>
</dbReference>
<feature type="region of interest" description="Disordered" evidence="9">
    <location>
        <begin position="870"/>
        <end position="891"/>
    </location>
</feature>
<feature type="compositionally biased region" description="Basic and acidic residues" evidence="9">
    <location>
        <begin position="400"/>
        <end position="414"/>
    </location>
</feature>
<evidence type="ECO:0000256" key="5">
    <source>
        <dbReference type="ARBA" id="ARBA00022833"/>
    </source>
</evidence>
<evidence type="ECO:0000313" key="12">
    <source>
        <dbReference type="Proteomes" id="UP001362999"/>
    </source>
</evidence>
<evidence type="ECO:0000256" key="9">
    <source>
        <dbReference type="SAM" id="MobiDB-lite"/>
    </source>
</evidence>
<evidence type="ECO:0000256" key="1">
    <source>
        <dbReference type="ARBA" id="ARBA00001947"/>
    </source>
</evidence>
<comment type="cofactor">
    <cofactor evidence="1 8">
        <name>Zn(2+)</name>
        <dbReference type="ChEBI" id="CHEBI:29105"/>
    </cofactor>
</comment>
<dbReference type="GO" id="GO:0008270">
    <property type="term" value="F:zinc ion binding"/>
    <property type="evidence" value="ECO:0007669"/>
    <property type="project" value="InterPro"/>
</dbReference>
<accession>A0AAW0A9Q4</accession>
<dbReference type="SMART" id="SM00829">
    <property type="entry name" value="PKS_ER"/>
    <property type="match status" value="1"/>
</dbReference>
<dbReference type="PROSITE" id="PS00059">
    <property type="entry name" value="ADH_ZINC"/>
    <property type="match status" value="1"/>
</dbReference>
<dbReference type="SUPFAM" id="SSF51735">
    <property type="entry name" value="NAD(P)-binding Rossmann-fold domains"/>
    <property type="match status" value="1"/>
</dbReference>
<feature type="region of interest" description="Disordered" evidence="9">
    <location>
        <begin position="396"/>
        <end position="417"/>
    </location>
</feature>
<evidence type="ECO:0000256" key="2">
    <source>
        <dbReference type="ARBA" id="ARBA00010322"/>
    </source>
</evidence>
<reference evidence="11 12" key="1">
    <citation type="journal article" date="2024" name="J Genomics">
        <title>Draft genome sequencing and assembly of Favolaschia claudopus CIRM-BRFM 2984 isolated from oak limbs.</title>
        <authorList>
            <person name="Navarro D."/>
            <person name="Drula E."/>
            <person name="Chaduli D."/>
            <person name="Cazenave R."/>
            <person name="Ahrendt S."/>
            <person name="Wang J."/>
            <person name="Lipzen A."/>
            <person name="Daum C."/>
            <person name="Barry K."/>
            <person name="Grigoriev I.V."/>
            <person name="Favel A."/>
            <person name="Rosso M.N."/>
            <person name="Martin F."/>
        </authorList>
    </citation>
    <scope>NUCLEOTIDE SEQUENCE [LARGE SCALE GENOMIC DNA]</scope>
    <source>
        <strain evidence="11 12">CIRM-BRFM 2984</strain>
    </source>
</reference>
<dbReference type="InterPro" id="IPR047109">
    <property type="entry name" value="CAD-like"/>
</dbReference>
<dbReference type="InterPro" id="IPR005654">
    <property type="entry name" value="ATPase_AFG1-like"/>
</dbReference>
<dbReference type="Pfam" id="PF08240">
    <property type="entry name" value="ADH_N"/>
    <property type="match status" value="1"/>
</dbReference>
<sequence>MGIDVTVFKGSESGDIVQQTTQREAPKGNEVLIRVTHSGVCFTDVHYQKADMVLGHEGVGLVEQIGTEVTDFKIGDLVGWGYTHKTCGKCDQCLVGHDQYCPTREYFGVSNFHQGSFGSHAIWDASFVFHVPEGLAPEFAAPLMCGGATVFNVIETYNIRPTDRVGVVGVGGLGHLAIQFLAKMGATVCVFSLTDSKRDQAFSLGATEFYSTKEVEELKIGKPLDHLIVTANSVPNWQLYLDIVKPTGTIYPLTVDFGNLGIPAFPVLVKGITVQGTAVADRHTHKRMLDFSARHQIRPMIEKFPLTKAGVEEGMAKLRDGKMRYRGSRPYTAVYSTAIQQSDLLERYRGMVSAGKIRYDEEQVRVIMQLRRLQKELIDYSPAMIAPQLLDNPETSSAWWKDDKNSGETSDRSEPQAIVPLSGHAQELAELKSPKGLMLTGPPGSGKSFLVDLWLSGIPTPYKTRKHYNQLVLEIYRGGSECSESEHEPWNGTVRDRWRRLVRKGSLPLLWRRNSMASFRSTPTIAFAVARKLLLRHWLLVFDEVQLLDISSALLMADVLTWYWRMGGVIVGTSNKVPDDIYQHGVQRERLEPFVEALKARCPVLTMRTKHDWRQQDYNGVDDGGRTWLSSSQENQFSSLLKSFAGDAAEERDKTLNVFGRAIPIPWASGGVCRFTFYELCDASLGPADYLTLAANFPTVGISNIPVLRLSDKNQARRFISLIDALYEARCRLVCSAETKPEDIFFPDAAQQEDLDTMMAESVSETEDRFRPNVTAYDNPTISSSFDPPSKKLALDTLSIFSGKEEQFAFKRALSRLIEMTSANYLRNASWTPLAERDRVWERSAPSNPNSNIRLRNRLDDSEPFDFGPEAAYLSSRDGQMRPPAPKLKAHHAWGVRDDWGKGTNDWGLGTKVYEYKDQQKWRPNR</sequence>
<dbReference type="InterPro" id="IPR027417">
    <property type="entry name" value="P-loop_NTPase"/>
</dbReference>
<dbReference type="AlphaFoldDB" id="A0AAW0A9Q4"/>
<dbReference type="InterPro" id="IPR011032">
    <property type="entry name" value="GroES-like_sf"/>
</dbReference>
<keyword evidence="12" id="KW-1185">Reference proteome</keyword>
<protein>
    <submittedName>
        <fullName evidence="11">Mitochondrial ATPase</fullName>
    </submittedName>
</protein>
<dbReference type="GO" id="GO:0005739">
    <property type="term" value="C:mitochondrion"/>
    <property type="evidence" value="ECO:0007669"/>
    <property type="project" value="TreeGrafter"/>
</dbReference>
<dbReference type="EMBL" id="JAWWNJ010000077">
    <property type="protein sequence ID" value="KAK7005856.1"/>
    <property type="molecule type" value="Genomic_DNA"/>
</dbReference>
<dbReference type="InterPro" id="IPR020843">
    <property type="entry name" value="ER"/>
</dbReference>
<comment type="caution">
    <text evidence="11">The sequence shown here is derived from an EMBL/GenBank/DDBJ whole genome shotgun (WGS) entry which is preliminary data.</text>
</comment>
<keyword evidence="3 8" id="KW-0479">Metal-binding</keyword>
<dbReference type="GO" id="GO:0005524">
    <property type="term" value="F:ATP binding"/>
    <property type="evidence" value="ECO:0007669"/>
    <property type="project" value="UniProtKB-KW"/>
</dbReference>
<dbReference type="InterPro" id="IPR013149">
    <property type="entry name" value="ADH-like_C"/>
</dbReference>
<evidence type="ECO:0000259" key="10">
    <source>
        <dbReference type="SMART" id="SM00829"/>
    </source>
</evidence>
<evidence type="ECO:0000256" key="6">
    <source>
        <dbReference type="ARBA" id="ARBA00022840"/>
    </source>
</evidence>
<dbReference type="Gene3D" id="3.90.180.10">
    <property type="entry name" value="Medium-chain alcohol dehydrogenases, catalytic domain"/>
    <property type="match status" value="1"/>
</dbReference>
<comment type="similarity">
    <text evidence="2">Belongs to the AFG1 ATPase family.</text>
</comment>
<dbReference type="PANTHER" id="PTHR12169:SF2">
    <property type="entry name" value="AFG1P"/>
    <property type="match status" value="1"/>
</dbReference>
<comment type="similarity">
    <text evidence="8">Belongs to the zinc-containing alcohol dehydrogenase family.</text>
</comment>
<dbReference type="Gene3D" id="3.40.50.720">
    <property type="entry name" value="NAD(P)-binding Rossmann-like Domain"/>
    <property type="match status" value="1"/>
</dbReference>
<evidence type="ECO:0000313" key="11">
    <source>
        <dbReference type="EMBL" id="KAK7005856.1"/>
    </source>
</evidence>
<evidence type="ECO:0000256" key="8">
    <source>
        <dbReference type="RuleBase" id="RU361277"/>
    </source>
</evidence>
<dbReference type="Pfam" id="PF03969">
    <property type="entry name" value="AFG1_ATPase"/>
    <property type="match status" value="1"/>
</dbReference>
<organism evidence="11 12">
    <name type="scientific">Favolaschia claudopus</name>
    <dbReference type="NCBI Taxonomy" id="2862362"/>
    <lineage>
        <taxon>Eukaryota</taxon>
        <taxon>Fungi</taxon>
        <taxon>Dikarya</taxon>
        <taxon>Basidiomycota</taxon>
        <taxon>Agaricomycotina</taxon>
        <taxon>Agaricomycetes</taxon>
        <taxon>Agaricomycetidae</taxon>
        <taxon>Agaricales</taxon>
        <taxon>Marasmiineae</taxon>
        <taxon>Mycenaceae</taxon>
        <taxon>Favolaschia</taxon>
    </lineage>
</organism>
<dbReference type="Proteomes" id="UP001362999">
    <property type="component" value="Unassembled WGS sequence"/>
</dbReference>
<dbReference type="FunFam" id="3.40.50.720:FF:000022">
    <property type="entry name" value="Cinnamyl alcohol dehydrogenase"/>
    <property type="match status" value="1"/>
</dbReference>
<dbReference type="SUPFAM" id="SSF50129">
    <property type="entry name" value="GroES-like"/>
    <property type="match status" value="1"/>
</dbReference>
<gene>
    <name evidence="11" type="ORF">R3P38DRAFT_3326351</name>
</gene>
<evidence type="ECO:0000256" key="7">
    <source>
        <dbReference type="ARBA" id="ARBA00023002"/>
    </source>
</evidence>
<proteinExistence type="inferred from homology"/>
<dbReference type="InterPro" id="IPR013154">
    <property type="entry name" value="ADH-like_N"/>
</dbReference>
<dbReference type="Pfam" id="PF00107">
    <property type="entry name" value="ADH_zinc_N"/>
    <property type="match status" value="1"/>
</dbReference>
<dbReference type="PANTHER" id="PTHR12169">
    <property type="entry name" value="ATPASE N2B"/>
    <property type="match status" value="1"/>
</dbReference>
<dbReference type="Gene3D" id="3.40.50.300">
    <property type="entry name" value="P-loop containing nucleotide triphosphate hydrolases"/>
    <property type="match status" value="1"/>
</dbReference>
<dbReference type="GO" id="GO:0016887">
    <property type="term" value="F:ATP hydrolysis activity"/>
    <property type="evidence" value="ECO:0007669"/>
    <property type="project" value="InterPro"/>
</dbReference>
<keyword evidence="5 8" id="KW-0862">Zinc</keyword>
<dbReference type="GO" id="GO:0016616">
    <property type="term" value="F:oxidoreductase activity, acting on the CH-OH group of donors, NAD or NADP as acceptor"/>
    <property type="evidence" value="ECO:0007669"/>
    <property type="project" value="InterPro"/>
</dbReference>